<dbReference type="InterPro" id="IPR019734">
    <property type="entry name" value="TPR_rpt"/>
</dbReference>
<keyword evidence="2 3" id="KW-0802">TPR repeat</keyword>
<evidence type="ECO:0000256" key="3">
    <source>
        <dbReference type="PROSITE-ProRule" id="PRU00339"/>
    </source>
</evidence>
<dbReference type="PROSITE" id="PS50005">
    <property type="entry name" value="TPR"/>
    <property type="match status" value="4"/>
</dbReference>
<sequence>MVTATDWRAAWISLTCCLVVTGCAQTRSMVQNPFTKSQRLNEVKFDLAQVAEREGQLRKAADQYRELLAKQPKNAQLHHRLGVVQVRLGEREEGLEHLRRANQLKPSDPALLNDLGYACLEAGELEEAEKHLREALAISPNDRRTLNNLGLCVAQAGRIDEAYTYFRRVGGDAEAHANLGYILAQSGDIPRALSHYHQALSLDPQMRSAAEALIQLSRLSGGIDNAATHIARQPSAQQSAIHQVSASDHEDMEDLGAAVLVDEIEPSEPTTRGFGLSTPESPTRQHPMSR</sequence>
<dbReference type="PANTHER" id="PTHR45586:SF1">
    <property type="entry name" value="LIPOPOLYSACCHARIDE ASSEMBLY PROTEIN B"/>
    <property type="match status" value="1"/>
</dbReference>
<dbReference type="PANTHER" id="PTHR45586">
    <property type="entry name" value="TPR REPEAT-CONTAINING PROTEIN PA4667"/>
    <property type="match status" value="1"/>
</dbReference>
<accession>A0A7C4QN37</accession>
<dbReference type="AlphaFoldDB" id="A0A7C4QN37"/>
<dbReference type="SUPFAM" id="SSF48452">
    <property type="entry name" value="TPR-like"/>
    <property type="match status" value="1"/>
</dbReference>
<dbReference type="EMBL" id="DSVQ01000011">
    <property type="protein sequence ID" value="HGT38704.1"/>
    <property type="molecule type" value="Genomic_DNA"/>
</dbReference>
<keyword evidence="1" id="KW-0677">Repeat</keyword>
<feature type="repeat" description="TPR" evidence="3">
    <location>
        <begin position="75"/>
        <end position="108"/>
    </location>
</feature>
<name>A0A7C4QN37_9PLAN</name>
<dbReference type="PROSITE" id="PS50293">
    <property type="entry name" value="TPR_REGION"/>
    <property type="match status" value="1"/>
</dbReference>
<evidence type="ECO:0000256" key="2">
    <source>
        <dbReference type="ARBA" id="ARBA00022803"/>
    </source>
</evidence>
<reference evidence="5" key="1">
    <citation type="journal article" date="2020" name="mSystems">
        <title>Genome- and Community-Level Interaction Insights into Carbon Utilization and Element Cycling Functions of Hydrothermarchaeota in Hydrothermal Sediment.</title>
        <authorList>
            <person name="Zhou Z."/>
            <person name="Liu Y."/>
            <person name="Xu W."/>
            <person name="Pan J."/>
            <person name="Luo Z.H."/>
            <person name="Li M."/>
        </authorList>
    </citation>
    <scope>NUCLEOTIDE SEQUENCE [LARGE SCALE GENOMIC DNA]</scope>
    <source>
        <strain evidence="5">SpSt-508</strain>
    </source>
</reference>
<evidence type="ECO:0000256" key="1">
    <source>
        <dbReference type="ARBA" id="ARBA00022737"/>
    </source>
</evidence>
<feature type="compositionally biased region" description="Polar residues" evidence="4">
    <location>
        <begin position="278"/>
        <end position="290"/>
    </location>
</feature>
<gene>
    <name evidence="5" type="ORF">ENS64_05505</name>
</gene>
<dbReference type="Pfam" id="PF13424">
    <property type="entry name" value="TPR_12"/>
    <property type="match status" value="1"/>
</dbReference>
<feature type="region of interest" description="Disordered" evidence="4">
    <location>
        <begin position="245"/>
        <end position="290"/>
    </location>
</feature>
<evidence type="ECO:0000256" key="4">
    <source>
        <dbReference type="SAM" id="MobiDB-lite"/>
    </source>
</evidence>
<feature type="repeat" description="TPR" evidence="3">
    <location>
        <begin position="109"/>
        <end position="142"/>
    </location>
</feature>
<comment type="caution">
    <text evidence="5">The sequence shown here is derived from an EMBL/GenBank/DDBJ whole genome shotgun (WGS) entry which is preliminary data.</text>
</comment>
<dbReference type="InterPro" id="IPR051012">
    <property type="entry name" value="CellSynth/LPSAsmb/PSIAsmb"/>
</dbReference>
<dbReference type="InterPro" id="IPR011990">
    <property type="entry name" value="TPR-like_helical_dom_sf"/>
</dbReference>
<feature type="repeat" description="TPR" evidence="3">
    <location>
        <begin position="41"/>
        <end position="74"/>
    </location>
</feature>
<dbReference type="SMART" id="SM00028">
    <property type="entry name" value="TPR"/>
    <property type="match status" value="4"/>
</dbReference>
<dbReference type="Gene3D" id="1.25.40.10">
    <property type="entry name" value="Tetratricopeptide repeat domain"/>
    <property type="match status" value="2"/>
</dbReference>
<dbReference type="Pfam" id="PF00515">
    <property type="entry name" value="TPR_1"/>
    <property type="match status" value="1"/>
</dbReference>
<evidence type="ECO:0000313" key="5">
    <source>
        <dbReference type="EMBL" id="HGT38704.1"/>
    </source>
</evidence>
<protein>
    <submittedName>
        <fullName evidence="5">Tetratricopeptide repeat protein</fullName>
    </submittedName>
</protein>
<proteinExistence type="predicted"/>
<organism evidence="5">
    <name type="scientific">Schlesneria paludicola</name>
    <dbReference type="NCBI Taxonomy" id="360056"/>
    <lineage>
        <taxon>Bacteria</taxon>
        <taxon>Pseudomonadati</taxon>
        <taxon>Planctomycetota</taxon>
        <taxon>Planctomycetia</taxon>
        <taxon>Planctomycetales</taxon>
        <taxon>Planctomycetaceae</taxon>
        <taxon>Schlesneria</taxon>
    </lineage>
</organism>
<feature type="repeat" description="TPR" evidence="3">
    <location>
        <begin position="173"/>
        <end position="206"/>
    </location>
</feature>
<dbReference type="Pfam" id="PF13432">
    <property type="entry name" value="TPR_16"/>
    <property type="match status" value="1"/>
</dbReference>